<reference evidence="2" key="1">
    <citation type="journal article" date="2020" name="Stud. Mycol.">
        <title>101 Dothideomycetes genomes: a test case for predicting lifestyles and emergence of pathogens.</title>
        <authorList>
            <person name="Haridas S."/>
            <person name="Albert R."/>
            <person name="Binder M."/>
            <person name="Bloem J."/>
            <person name="Labutti K."/>
            <person name="Salamov A."/>
            <person name="Andreopoulos B."/>
            <person name="Baker S."/>
            <person name="Barry K."/>
            <person name="Bills G."/>
            <person name="Bluhm B."/>
            <person name="Cannon C."/>
            <person name="Castanera R."/>
            <person name="Culley D."/>
            <person name="Daum C."/>
            <person name="Ezra D."/>
            <person name="Gonzalez J."/>
            <person name="Henrissat B."/>
            <person name="Kuo A."/>
            <person name="Liang C."/>
            <person name="Lipzen A."/>
            <person name="Lutzoni F."/>
            <person name="Magnuson J."/>
            <person name="Mondo S."/>
            <person name="Nolan M."/>
            <person name="Ohm R."/>
            <person name="Pangilinan J."/>
            <person name="Park H.-J."/>
            <person name="Ramirez L."/>
            <person name="Alfaro M."/>
            <person name="Sun H."/>
            <person name="Tritt A."/>
            <person name="Yoshinaga Y."/>
            <person name="Zwiers L.-H."/>
            <person name="Turgeon B."/>
            <person name="Goodwin S."/>
            <person name="Spatafora J."/>
            <person name="Crous P."/>
            <person name="Grigoriev I."/>
        </authorList>
    </citation>
    <scope>NUCLEOTIDE SEQUENCE</scope>
    <source>
        <strain evidence="2">CBS 115976</strain>
    </source>
</reference>
<accession>A0A6A6UBG6</accession>
<keyword evidence="3" id="KW-1185">Reference proteome</keyword>
<dbReference type="AlphaFoldDB" id="A0A6A6UBG6"/>
<evidence type="ECO:0000313" key="2">
    <source>
        <dbReference type="EMBL" id="KAF2669595.1"/>
    </source>
</evidence>
<organism evidence="2 3">
    <name type="scientific">Microthyrium microscopicum</name>
    <dbReference type="NCBI Taxonomy" id="703497"/>
    <lineage>
        <taxon>Eukaryota</taxon>
        <taxon>Fungi</taxon>
        <taxon>Dikarya</taxon>
        <taxon>Ascomycota</taxon>
        <taxon>Pezizomycotina</taxon>
        <taxon>Dothideomycetes</taxon>
        <taxon>Dothideomycetes incertae sedis</taxon>
        <taxon>Microthyriales</taxon>
        <taxon>Microthyriaceae</taxon>
        <taxon>Microthyrium</taxon>
    </lineage>
</organism>
<proteinExistence type="predicted"/>
<gene>
    <name evidence="2" type="ORF">BT63DRAFT_455575</name>
</gene>
<dbReference type="Proteomes" id="UP000799302">
    <property type="component" value="Unassembled WGS sequence"/>
</dbReference>
<name>A0A6A6UBG6_9PEZI</name>
<evidence type="ECO:0000256" key="1">
    <source>
        <dbReference type="SAM" id="MobiDB-lite"/>
    </source>
</evidence>
<feature type="region of interest" description="Disordered" evidence="1">
    <location>
        <begin position="1"/>
        <end position="22"/>
    </location>
</feature>
<evidence type="ECO:0000313" key="3">
    <source>
        <dbReference type="Proteomes" id="UP000799302"/>
    </source>
</evidence>
<protein>
    <submittedName>
        <fullName evidence="2">Uncharacterized protein</fullName>
    </submittedName>
</protein>
<sequence length="362" mass="40633">MESANQTAAKSEPSSAQTDEQNEAQVNAHIAKMYGIAMGRIGQIMTGLGFGHVPRVAQAPLFKPTIDDLNNLEARLQQLMECNVAQNPGVTFSALLRRSPLGTTILDRNRRPVMYVNTHGYTCSEKTVSAYWAGPLPAHIRDEHHIQKPTPLVPTEKAEKPWPRDCPLCQESLCHLLCPYLKKAEEEKRLKRESSFGSSRVACFTSNLLYTDISSSTHAYRDADSSTATSFAPFLSVAYSRQHKLHQHAALSVNTFLQLRTLFPNLSIFSFNCRKTPSSKYIHLNPVPGTKMPTIITDPYRRIYPCRHAPYPPLEKNSSPIVFHNTTCPELVELIRSAWLRATHQMAQLVHDIDLPDDPVAY</sequence>
<dbReference type="EMBL" id="MU004235">
    <property type="protein sequence ID" value="KAF2669595.1"/>
    <property type="molecule type" value="Genomic_DNA"/>
</dbReference>